<comment type="caution">
    <text evidence="2">The sequence shown here is derived from an EMBL/GenBank/DDBJ whole genome shotgun (WGS) entry which is preliminary data.</text>
</comment>
<dbReference type="Proteomes" id="UP001500879">
    <property type="component" value="Unassembled WGS sequence"/>
</dbReference>
<accession>A0ABN0Z3P1</accession>
<reference evidence="2 3" key="1">
    <citation type="journal article" date="2019" name="Int. J. Syst. Evol. Microbiol.">
        <title>The Global Catalogue of Microorganisms (GCM) 10K type strain sequencing project: providing services to taxonomists for standard genome sequencing and annotation.</title>
        <authorList>
            <consortium name="The Broad Institute Genomics Platform"/>
            <consortium name="The Broad Institute Genome Sequencing Center for Infectious Disease"/>
            <person name="Wu L."/>
            <person name="Ma J."/>
        </authorList>
    </citation>
    <scope>NUCLEOTIDE SEQUENCE [LARGE SCALE GENOMIC DNA]</scope>
    <source>
        <strain evidence="2 3">JCM 4788</strain>
    </source>
</reference>
<feature type="region of interest" description="Disordered" evidence="1">
    <location>
        <begin position="1"/>
        <end position="41"/>
    </location>
</feature>
<gene>
    <name evidence="2" type="ORF">GCM10010357_61010</name>
</gene>
<name>A0ABN0Z3P1_9ACTN</name>
<evidence type="ECO:0000256" key="1">
    <source>
        <dbReference type="SAM" id="MobiDB-lite"/>
    </source>
</evidence>
<dbReference type="EMBL" id="BAAABX010000065">
    <property type="protein sequence ID" value="GAA0431149.1"/>
    <property type="molecule type" value="Genomic_DNA"/>
</dbReference>
<proteinExistence type="predicted"/>
<sequence>MSEKHPADGETRRPAIVVSLDGAAEPPVVPRQPRRERSVFDTPEFSRTLARELKRRRADELDVLEEMTVKVTLLARLIAEPGAP</sequence>
<protein>
    <submittedName>
        <fullName evidence="2">Uncharacterized protein</fullName>
    </submittedName>
</protein>
<feature type="compositionally biased region" description="Basic and acidic residues" evidence="1">
    <location>
        <begin position="1"/>
        <end position="13"/>
    </location>
</feature>
<organism evidence="2 3">
    <name type="scientific">Streptomyces luteireticuli</name>
    <dbReference type="NCBI Taxonomy" id="173858"/>
    <lineage>
        <taxon>Bacteria</taxon>
        <taxon>Bacillati</taxon>
        <taxon>Actinomycetota</taxon>
        <taxon>Actinomycetes</taxon>
        <taxon>Kitasatosporales</taxon>
        <taxon>Streptomycetaceae</taxon>
        <taxon>Streptomyces</taxon>
    </lineage>
</organism>
<evidence type="ECO:0000313" key="3">
    <source>
        <dbReference type="Proteomes" id="UP001500879"/>
    </source>
</evidence>
<dbReference type="RefSeq" id="WP_344031301.1">
    <property type="nucleotide sequence ID" value="NZ_BAAABX010000065.1"/>
</dbReference>
<evidence type="ECO:0000313" key="2">
    <source>
        <dbReference type="EMBL" id="GAA0431149.1"/>
    </source>
</evidence>
<keyword evidence="3" id="KW-1185">Reference proteome</keyword>